<name>A0A0P1FI28_9RHOB</name>
<protein>
    <recommendedName>
        <fullName evidence="4">Metallopeptidase</fullName>
    </recommendedName>
</protein>
<accession>A0A0P1FI28</accession>
<sequence length="250" mass="27227">MIRSVLTAINLSLACPAQAEISFEQTDEETLAFVEGNVLGIFYHELGHALIDVMGLPIFGQEEDAADVLSIFLIDAFYEEESAVQLAYDAAFGFLGEADAVEEIAFWDVHGPDMQRYFNTVCLFYGANPEEREDVAADLGLPEERAAYCPDEYDQAAQSWGGVLDEIMDSSGAETFVLGEVTVETDGGRLTKDVVAQEIAALNGEFKLPQTLTVSVIPCGEANAYYDPEAVEIVMCTEFADVLANMAPDF</sequence>
<organism evidence="2 3">
    <name type="scientific">Shimia marina</name>
    <dbReference type="NCBI Taxonomy" id="321267"/>
    <lineage>
        <taxon>Bacteria</taxon>
        <taxon>Pseudomonadati</taxon>
        <taxon>Pseudomonadota</taxon>
        <taxon>Alphaproteobacteria</taxon>
        <taxon>Rhodobacterales</taxon>
        <taxon>Roseobacteraceae</taxon>
    </lineage>
</organism>
<evidence type="ECO:0000256" key="1">
    <source>
        <dbReference type="SAM" id="SignalP"/>
    </source>
</evidence>
<keyword evidence="1" id="KW-0732">Signal</keyword>
<dbReference type="InterPro" id="IPR025644">
    <property type="entry name" value="DUF4344"/>
</dbReference>
<evidence type="ECO:0000313" key="3">
    <source>
        <dbReference type="Proteomes" id="UP000054823"/>
    </source>
</evidence>
<feature type="signal peptide" evidence="1">
    <location>
        <begin position="1"/>
        <end position="19"/>
    </location>
</feature>
<dbReference type="AlphaFoldDB" id="A0A0P1FI28"/>
<dbReference type="RefSeq" id="WP_058241427.1">
    <property type="nucleotide sequence ID" value="NZ_CYPW01000040.1"/>
</dbReference>
<evidence type="ECO:0000313" key="2">
    <source>
        <dbReference type="EMBL" id="CUH54294.1"/>
    </source>
</evidence>
<gene>
    <name evidence="2" type="ORF">SHM7688_03764</name>
</gene>
<dbReference type="Proteomes" id="UP000054823">
    <property type="component" value="Unassembled WGS sequence"/>
</dbReference>
<dbReference type="Pfam" id="PF14247">
    <property type="entry name" value="DUF4344"/>
    <property type="match status" value="2"/>
</dbReference>
<dbReference type="OrthoDB" id="935695at2"/>
<keyword evidence="3" id="KW-1185">Reference proteome</keyword>
<feature type="chain" id="PRO_5006062610" description="Metallopeptidase" evidence="1">
    <location>
        <begin position="20"/>
        <end position="250"/>
    </location>
</feature>
<dbReference type="PROSITE" id="PS51257">
    <property type="entry name" value="PROKAR_LIPOPROTEIN"/>
    <property type="match status" value="1"/>
</dbReference>
<evidence type="ECO:0008006" key="4">
    <source>
        <dbReference type="Google" id="ProtNLM"/>
    </source>
</evidence>
<dbReference type="EMBL" id="CYPW01000040">
    <property type="protein sequence ID" value="CUH54294.1"/>
    <property type="molecule type" value="Genomic_DNA"/>
</dbReference>
<reference evidence="2 3" key="1">
    <citation type="submission" date="2015-09" db="EMBL/GenBank/DDBJ databases">
        <authorList>
            <consortium name="Swine Surveillance"/>
        </authorList>
    </citation>
    <scope>NUCLEOTIDE SEQUENCE [LARGE SCALE GENOMIC DNA]</scope>
    <source>
        <strain evidence="2 3">CECT 7688</strain>
    </source>
</reference>
<dbReference type="STRING" id="321267.SHM7688_03764"/>
<proteinExistence type="predicted"/>